<keyword evidence="2" id="KW-1185">Reference proteome</keyword>
<proteinExistence type="predicted"/>
<reference evidence="1 2" key="1">
    <citation type="journal article" date="2019" name="Commun. Biol.">
        <title>The bagworm genome reveals a unique fibroin gene that provides high tensile strength.</title>
        <authorList>
            <person name="Kono N."/>
            <person name="Nakamura H."/>
            <person name="Ohtoshi R."/>
            <person name="Tomita M."/>
            <person name="Numata K."/>
            <person name="Arakawa K."/>
        </authorList>
    </citation>
    <scope>NUCLEOTIDE SEQUENCE [LARGE SCALE GENOMIC DNA]</scope>
</reference>
<dbReference type="EMBL" id="BGZK01000324">
    <property type="protein sequence ID" value="GBP36848.1"/>
    <property type="molecule type" value="Genomic_DNA"/>
</dbReference>
<protein>
    <submittedName>
        <fullName evidence="1">Uncharacterized protein</fullName>
    </submittedName>
</protein>
<evidence type="ECO:0000313" key="2">
    <source>
        <dbReference type="Proteomes" id="UP000299102"/>
    </source>
</evidence>
<sequence>MSLYEFYFRNASNTYAVEYQGNTSEGRLCDINIGGPHMVGPLTADGNHSQAQVSGARYGRHVNPMVPLVSIATVTTVVSGLPILAGGGESLKVRTSRAEIKEYLGIVGECISAVV</sequence>
<dbReference type="Proteomes" id="UP000299102">
    <property type="component" value="Unassembled WGS sequence"/>
</dbReference>
<name>A0A4C1VCH2_EUMVA</name>
<gene>
    <name evidence="1" type="ORF">EVAR_96094_1</name>
</gene>
<organism evidence="1 2">
    <name type="scientific">Eumeta variegata</name>
    <name type="common">Bagworm moth</name>
    <name type="synonym">Eumeta japonica</name>
    <dbReference type="NCBI Taxonomy" id="151549"/>
    <lineage>
        <taxon>Eukaryota</taxon>
        <taxon>Metazoa</taxon>
        <taxon>Ecdysozoa</taxon>
        <taxon>Arthropoda</taxon>
        <taxon>Hexapoda</taxon>
        <taxon>Insecta</taxon>
        <taxon>Pterygota</taxon>
        <taxon>Neoptera</taxon>
        <taxon>Endopterygota</taxon>
        <taxon>Lepidoptera</taxon>
        <taxon>Glossata</taxon>
        <taxon>Ditrysia</taxon>
        <taxon>Tineoidea</taxon>
        <taxon>Psychidae</taxon>
        <taxon>Oiketicinae</taxon>
        <taxon>Eumeta</taxon>
    </lineage>
</organism>
<evidence type="ECO:0000313" key="1">
    <source>
        <dbReference type="EMBL" id="GBP36848.1"/>
    </source>
</evidence>
<comment type="caution">
    <text evidence="1">The sequence shown here is derived from an EMBL/GenBank/DDBJ whole genome shotgun (WGS) entry which is preliminary data.</text>
</comment>
<accession>A0A4C1VCH2</accession>
<dbReference type="AlphaFoldDB" id="A0A4C1VCH2"/>